<name>A0A250F4A3_CAPSP</name>
<dbReference type="InterPro" id="IPR051783">
    <property type="entry name" value="NAD(P)-dependent_oxidoreduct"/>
</dbReference>
<dbReference type="GO" id="GO:0005737">
    <property type="term" value="C:cytoplasm"/>
    <property type="evidence" value="ECO:0007669"/>
    <property type="project" value="TreeGrafter"/>
</dbReference>
<evidence type="ECO:0000313" key="2">
    <source>
        <dbReference type="EMBL" id="ATA79972.1"/>
    </source>
</evidence>
<dbReference type="Gene3D" id="3.40.50.720">
    <property type="entry name" value="NAD(P)-binding Rossmann-like Domain"/>
    <property type="match status" value="1"/>
</dbReference>
<dbReference type="InterPro" id="IPR001509">
    <property type="entry name" value="Epimerase_deHydtase"/>
</dbReference>
<sequence>MIKHAFVTGATGLLGGQIVRALVARNIEVSALVRSREKAAKMFGNLKINFVEGDILQPESYRAGLKGCDALFHTAAFFRDALKGGKHWQTLYNTNVVGTKNLLQVAYEQGVRRVVHTSSIGVLEGKRGQVIDETMLRSSNTSNDYYRSKILSDEAVLSFLDTHPDMFACFVLPGWMFAPADMGPTSSGQFILDFLQKKLPGVMKASFSPVDARDVAEHQILAMEKGRRGERYLAAGRHMEMREIMAALAQVSGVPMPTRKIPNALLWTIAYLNEFYHFLTKKPILLSRASVKGIEDEYDCTRFSHEKSARELGASFRPFTETLKDTIAWYRENGWIK</sequence>
<feature type="domain" description="NAD-dependent epimerase/dehydratase" evidence="1">
    <location>
        <begin position="6"/>
        <end position="232"/>
    </location>
</feature>
<protein>
    <submittedName>
        <fullName evidence="2">Oxidoreductase</fullName>
    </submittedName>
</protein>
<gene>
    <name evidence="2" type="ORF">CGC59_09910</name>
</gene>
<dbReference type="SUPFAM" id="SSF51735">
    <property type="entry name" value="NAD(P)-binding Rossmann-fold domains"/>
    <property type="match status" value="1"/>
</dbReference>
<proteinExistence type="predicted"/>
<reference evidence="3" key="1">
    <citation type="submission" date="2017-06" db="EMBL/GenBank/DDBJ databases">
        <title>Capnocytophaga spp. assemblies.</title>
        <authorList>
            <person name="Gulvik C.A."/>
        </authorList>
    </citation>
    <scope>NUCLEOTIDE SEQUENCE [LARGE SCALE GENOMIC DNA]</scope>
    <source>
        <strain evidence="3">H4486</strain>
    </source>
</reference>
<dbReference type="RefSeq" id="WP_095901813.1">
    <property type="nucleotide sequence ID" value="NZ_CAUQKX010000049.1"/>
</dbReference>
<dbReference type="AlphaFoldDB" id="A0A250F4A3"/>
<evidence type="ECO:0000259" key="1">
    <source>
        <dbReference type="Pfam" id="PF01370"/>
    </source>
</evidence>
<dbReference type="InterPro" id="IPR036291">
    <property type="entry name" value="NAD(P)-bd_dom_sf"/>
</dbReference>
<accession>A0A250F4A3</accession>
<dbReference type="GO" id="GO:0004029">
    <property type="term" value="F:aldehyde dehydrogenase (NAD+) activity"/>
    <property type="evidence" value="ECO:0007669"/>
    <property type="project" value="TreeGrafter"/>
</dbReference>
<dbReference type="PANTHER" id="PTHR48079">
    <property type="entry name" value="PROTEIN YEEZ"/>
    <property type="match status" value="1"/>
</dbReference>
<organism evidence="2 3">
    <name type="scientific">Capnocytophaga sputigena</name>
    <dbReference type="NCBI Taxonomy" id="1019"/>
    <lineage>
        <taxon>Bacteria</taxon>
        <taxon>Pseudomonadati</taxon>
        <taxon>Bacteroidota</taxon>
        <taxon>Flavobacteriia</taxon>
        <taxon>Flavobacteriales</taxon>
        <taxon>Flavobacteriaceae</taxon>
        <taxon>Capnocytophaga</taxon>
    </lineage>
</organism>
<dbReference type="Pfam" id="PF01370">
    <property type="entry name" value="Epimerase"/>
    <property type="match status" value="1"/>
</dbReference>
<dbReference type="EMBL" id="CP022383">
    <property type="protein sequence ID" value="ATA79972.1"/>
    <property type="molecule type" value="Genomic_DNA"/>
</dbReference>
<dbReference type="CDD" id="cd05228">
    <property type="entry name" value="AR_FR_like_1_SDR_e"/>
    <property type="match status" value="1"/>
</dbReference>
<dbReference type="Proteomes" id="UP000217334">
    <property type="component" value="Chromosome"/>
</dbReference>
<dbReference type="PANTHER" id="PTHR48079:SF6">
    <property type="entry name" value="NAD(P)-BINDING DOMAIN-CONTAINING PROTEIN-RELATED"/>
    <property type="match status" value="1"/>
</dbReference>
<evidence type="ECO:0000313" key="3">
    <source>
        <dbReference type="Proteomes" id="UP000217334"/>
    </source>
</evidence>